<dbReference type="Pfam" id="PF20431">
    <property type="entry name" value="E_motif"/>
    <property type="match status" value="1"/>
</dbReference>
<organism evidence="5 6">
    <name type="scientific">Dioscorea zingiberensis</name>
    <dbReference type="NCBI Taxonomy" id="325984"/>
    <lineage>
        <taxon>Eukaryota</taxon>
        <taxon>Viridiplantae</taxon>
        <taxon>Streptophyta</taxon>
        <taxon>Embryophyta</taxon>
        <taxon>Tracheophyta</taxon>
        <taxon>Spermatophyta</taxon>
        <taxon>Magnoliopsida</taxon>
        <taxon>Liliopsida</taxon>
        <taxon>Dioscoreales</taxon>
        <taxon>Dioscoreaceae</taxon>
        <taxon>Dioscorea</taxon>
    </lineage>
</organism>
<dbReference type="FunFam" id="1.25.40.10:FF:000427">
    <property type="entry name" value="Pentatricopeptide repeat-containing protein chloroplastic"/>
    <property type="match status" value="1"/>
</dbReference>
<dbReference type="GO" id="GO:0008270">
    <property type="term" value="F:zinc ion binding"/>
    <property type="evidence" value="ECO:0007669"/>
    <property type="project" value="InterPro"/>
</dbReference>
<dbReference type="NCBIfam" id="TIGR00756">
    <property type="entry name" value="PPR"/>
    <property type="match status" value="5"/>
</dbReference>
<evidence type="ECO:0000313" key="6">
    <source>
        <dbReference type="Proteomes" id="UP001085076"/>
    </source>
</evidence>
<evidence type="ECO:0000259" key="4">
    <source>
        <dbReference type="Pfam" id="PF14432"/>
    </source>
</evidence>
<keyword evidence="6" id="KW-1185">Reference proteome</keyword>
<dbReference type="InterPro" id="IPR011990">
    <property type="entry name" value="TPR-like_helical_dom_sf"/>
</dbReference>
<dbReference type="InterPro" id="IPR002885">
    <property type="entry name" value="PPR_rpt"/>
</dbReference>
<feature type="domain" description="DYW" evidence="4">
    <location>
        <begin position="514"/>
        <end position="606"/>
    </location>
</feature>
<dbReference type="Pfam" id="PF13041">
    <property type="entry name" value="PPR_2"/>
    <property type="match status" value="2"/>
</dbReference>
<dbReference type="AlphaFoldDB" id="A0A9D5C1A7"/>
<feature type="repeat" description="PPR" evidence="2">
    <location>
        <begin position="95"/>
        <end position="129"/>
    </location>
</feature>
<evidence type="ECO:0000256" key="1">
    <source>
        <dbReference type="ARBA" id="ARBA00022737"/>
    </source>
</evidence>
<dbReference type="Gene3D" id="1.25.40.10">
    <property type="entry name" value="Tetratricopeptide repeat domain"/>
    <property type="match status" value="3"/>
</dbReference>
<feature type="compositionally biased region" description="Low complexity" evidence="3">
    <location>
        <begin position="24"/>
        <end position="34"/>
    </location>
</feature>
<feature type="region of interest" description="Disordered" evidence="3">
    <location>
        <begin position="20"/>
        <end position="46"/>
    </location>
</feature>
<dbReference type="Proteomes" id="UP001085076">
    <property type="component" value="Miscellaneous, Linkage group lg09"/>
</dbReference>
<dbReference type="Pfam" id="PF01535">
    <property type="entry name" value="PPR"/>
    <property type="match status" value="2"/>
</dbReference>
<evidence type="ECO:0000313" key="5">
    <source>
        <dbReference type="EMBL" id="KAJ0964343.1"/>
    </source>
</evidence>
<evidence type="ECO:0000256" key="2">
    <source>
        <dbReference type="PROSITE-ProRule" id="PRU00708"/>
    </source>
</evidence>
<dbReference type="OrthoDB" id="185373at2759"/>
<dbReference type="GO" id="GO:0009451">
    <property type="term" value="P:RNA modification"/>
    <property type="evidence" value="ECO:0007669"/>
    <property type="project" value="InterPro"/>
</dbReference>
<reference evidence="5" key="1">
    <citation type="submission" date="2021-03" db="EMBL/GenBank/DDBJ databases">
        <authorList>
            <person name="Li Z."/>
            <person name="Yang C."/>
        </authorList>
    </citation>
    <scope>NUCLEOTIDE SEQUENCE</scope>
    <source>
        <strain evidence="5">Dzin_1.0</strain>
        <tissue evidence="5">Leaf</tissue>
    </source>
</reference>
<gene>
    <name evidence="5" type="ORF">J5N97_029465</name>
</gene>
<dbReference type="InterPro" id="IPR046960">
    <property type="entry name" value="PPR_At4g14850-like_plant"/>
</dbReference>
<feature type="repeat" description="PPR" evidence="2">
    <location>
        <begin position="299"/>
        <end position="333"/>
    </location>
</feature>
<dbReference type="EMBL" id="JAGGNH010000009">
    <property type="protein sequence ID" value="KAJ0964343.1"/>
    <property type="molecule type" value="Genomic_DNA"/>
</dbReference>
<protein>
    <recommendedName>
        <fullName evidence="4">DYW domain-containing protein</fullName>
    </recommendedName>
</protein>
<dbReference type="GO" id="GO:0003723">
    <property type="term" value="F:RNA binding"/>
    <property type="evidence" value="ECO:0007669"/>
    <property type="project" value="InterPro"/>
</dbReference>
<proteinExistence type="predicted"/>
<dbReference type="FunFam" id="1.25.40.10:FF:000184">
    <property type="entry name" value="Pentatricopeptide repeat-containing protein, chloroplastic"/>
    <property type="match status" value="1"/>
</dbReference>
<dbReference type="Pfam" id="PF14432">
    <property type="entry name" value="DYW_deaminase"/>
    <property type="match status" value="1"/>
</dbReference>
<dbReference type="InterPro" id="IPR032867">
    <property type="entry name" value="DYW_dom"/>
</dbReference>
<name>A0A9D5C1A7_9LILI</name>
<reference evidence="5" key="2">
    <citation type="journal article" date="2022" name="Hortic Res">
        <title>The genome of Dioscorea zingiberensis sheds light on the biosynthesis, origin and evolution of the medicinally important diosgenin saponins.</title>
        <authorList>
            <person name="Li Y."/>
            <person name="Tan C."/>
            <person name="Li Z."/>
            <person name="Guo J."/>
            <person name="Li S."/>
            <person name="Chen X."/>
            <person name="Wang C."/>
            <person name="Dai X."/>
            <person name="Yang H."/>
            <person name="Song W."/>
            <person name="Hou L."/>
            <person name="Xu J."/>
            <person name="Tong Z."/>
            <person name="Xu A."/>
            <person name="Yuan X."/>
            <person name="Wang W."/>
            <person name="Yang Q."/>
            <person name="Chen L."/>
            <person name="Sun Z."/>
            <person name="Wang K."/>
            <person name="Pan B."/>
            <person name="Chen J."/>
            <person name="Bao Y."/>
            <person name="Liu F."/>
            <person name="Qi X."/>
            <person name="Gang D.R."/>
            <person name="Wen J."/>
            <person name="Li J."/>
        </authorList>
    </citation>
    <scope>NUCLEOTIDE SEQUENCE</scope>
    <source>
        <strain evidence="5">Dzin_1.0</strain>
    </source>
</reference>
<evidence type="ECO:0000256" key="3">
    <source>
        <dbReference type="SAM" id="MobiDB-lite"/>
    </source>
</evidence>
<sequence length="606" mass="67775">MRPRKKTFFSIAFARNLTVSSRQNSKSNPKFPSSSPTPSPPGLNHLKRDHAKLLRSGEILDTIAAGKLISDIAFSGAANLGYARSLFAWIQSPLNTFMWNSLIRGYAHGDDPREAISLYRQMLANGYLPNNYTFPFILKACTRINDPRVGLGVHGTLIRHGFEDFDPFIQTSLVNFYASCGSIEVAQKLFDRSPQRDVTSWNALIKAYIGCCRFSDAIRVFRLMQDRSNARADEITMLGVVSACAHLGALDMGKWVHAYVDRSRMRLTRNLGTALINMYARCGEIESASFLFREMKDKDIRTWSVMIGGFALNGLANEALDLFSEMQSAGVKPDSVTLTGVLSACSHAGLVQEGMKLFDEMRDLFLVEPTIEHYGCVVDLLGRAGELEEALALIKRMSLKPDVMLWGALLVACRVHKNVEIGEMVAKEMLVLDSQNAGAHVFLSNVYAATGKWDLVEQVRSLMKEQKIRKPPGSSSIELDGVVHEFLSGDTSHPQSDQIYRMLNEIRRRAGLIGHRPATGGVPFDIDEEDKEVCITQHSEKLALAFGLLNTEEGTVIRIVKNLRICEDCHSVMQLVSEVFDRIVVVRDRNRFHHFKNGSCSCRNYW</sequence>
<dbReference type="InterPro" id="IPR046849">
    <property type="entry name" value="E2_motif"/>
</dbReference>
<feature type="repeat" description="PPR" evidence="2">
    <location>
        <begin position="334"/>
        <end position="364"/>
    </location>
</feature>
<dbReference type="PROSITE" id="PS51375">
    <property type="entry name" value="PPR"/>
    <property type="match status" value="4"/>
</dbReference>
<accession>A0A9D5C1A7</accession>
<comment type="caution">
    <text evidence="5">The sequence shown here is derived from an EMBL/GenBank/DDBJ whole genome shotgun (WGS) entry which is preliminary data.</text>
</comment>
<dbReference type="InterPro" id="IPR046848">
    <property type="entry name" value="E_motif"/>
</dbReference>
<dbReference type="PANTHER" id="PTHR47926">
    <property type="entry name" value="PENTATRICOPEPTIDE REPEAT-CONTAINING PROTEIN"/>
    <property type="match status" value="1"/>
</dbReference>
<dbReference type="PANTHER" id="PTHR47926:SF537">
    <property type="entry name" value="PENTACOTRIPEPTIDE-REPEAT REGION OF PRORP DOMAIN-CONTAINING PROTEIN"/>
    <property type="match status" value="1"/>
</dbReference>
<keyword evidence="1" id="KW-0677">Repeat</keyword>
<feature type="repeat" description="PPR" evidence="2">
    <location>
        <begin position="197"/>
        <end position="227"/>
    </location>
</feature>
<dbReference type="Pfam" id="PF20430">
    <property type="entry name" value="Eplus_motif"/>
    <property type="match status" value="1"/>
</dbReference>